<dbReference type="InterPro" id="IPR029056">
    <property type="entry name" value="Ribokinase-like"/>
</dbReference>
<proteinExistence type="inferred from homology"/>
<dbReference type="RefSeq" id="WP_378192675.1">
    <property type="nucleotide sequence ID" value="NZ_JBHMBK010000008.1"/>
</dbReference>
<dbReference type="GO" id="GO:0016301">
    <property type="term" value="F:kinase activity"/>
    <property type="evidence" value="ECO:0007669"/>
    <property type="project" value="UniProtKB-KW"/>
</dbReference>
<dbReference type="InterPro" id="IPR011611">
    <property type="entry name" value="PfkB_dom"/>
</dbReference>
<dbReference type="Pfam" id="PF00294">
    <property type="entry name" value="PfkB"/>
    <property type="match status" value="1"/>
</dbReference>
<dbReference type="PIRSF" id="PIRSF000535">
    <property type="entry name" value="1PFK/6PFK/LacC"/>
    <property type="match status" value="1"/>
</dbReference>
<dbReference type="PANTHER" id="PTHR46566">
    <property type="entry name" value="1-PHOSPHOFRUCTOKINASE-RELATED"/>
    <property type="match status" value="1"/>
</dbReference>
<evidence type="ECO:0000259" key="7">
    <source>
        <dbReference type="Pfam" id="PF00294"/>
    </source>
</evidence>
<protein>
    <submittedName>
        <fullName evidence="8">PfkB family carbohydrate kinase</fullName>
    </submittedName>
</protein>
<dbReference type="InterPro" id="IPR002173">
    <property type="entry name" value="Carboh/pur_kinase_PfkB_CS"/>
</dbReference>
<evidence type="ECO:0000256" key="5">
    <source>
        <dbReference type="ARBA" id="ARBA00022840"/>
    </source>
</evidence>
<evidence type="ECO:0000256" key="4">
    <source>
        <dbReference type="ARBA" id="ARBA00022777"/>
    </source>
</evidence>
<reference evidence="8 9" key="1">
    <citation type="submission" date="2024-09" db="EMBL/GenBank/DDBJ databases">
        <authorList>
            <person name="Sun Q."/>
            <person name="Mori K."/>
        </authorList>
    </citation>
    <scope>NUCLEOTIDE SEQUENCE [LARGE SCALE GENOMIC DNA]</scope>
    <source>
        <strain evidence="8 9">JCM 13852</strain>
    </source>
</reference>
<organism evidence="8 9">
    <name type="scientific">Amycolatopsis plumensis</name>
    <dbReference type="NCBI Taxonomy" id="236508"/>
    <lineage>
        <taxon>Bacteria</taxon>
        <taxon>Bacillati</taxon>
        <taxon>Actinomycetota</taxon>
        <taxon>Actinomycetes</taxon>
        <taxon>Pseudonocardiales</taxon>
        <taxon>Pseudonocardiaceae</taxon>
        <taxon>Amycolatopsis</taxon>
    </lineage>
</organism>
<dbReference type="Gene3D" id="3.40.1190.20">
    <property type="match status" value="1"/>
</dbReference>
<evidence type="ECO:0000256" key="3">
    <source>
        <dbReference type="ARBA" id="ARBA00022741"/>
    </source>
</evidence>
<dbReference type="PANTHER" id="PTHR46566:SF2">
    <property type="entry name" value="ATP-DEPENDENT 6-PHOSPHOFRUCTOKINASE ISOZYME 2"/>
    <property type="match status" value="1"/>
</dbReference>
<sequence>MAEGRVAVFAPSPQLTVTVEEIDGVPDIHVHAGGQGVWQSRMIESLGATPVLCCALGGETGRVLEHLIGVEVEARAVAARNGGYVHDRRAGRRDEVVRMPADALSRHELDDLYELTLVTALRADVAVLSGPAEEDVPVPHTVYERLARDLGAHGVPVVVDLSGERLAHALTGGAEVVKVSHEELVSDGLAESDAVADLAAACREVAAKSGARAVVVSRADADTLALLEGELVLVESPGLTPVDPRGGGDSMTAGLAVGLAQGRSLEDALKLGAAAGAVNVTRHGLGSGSGGAVRELAGRVRVKSGEEAGCGR</sequence>
<comment type="similarity">
    <text evidence="1">Belongs to the carbohydrate kinase PfkB family.</text>
</comment>
<keyword evidence="2 6" id="KW-0808">Transferase</keyword>
<keyword evidence="4 8" id="KW-0418">Kinase</keyword>
<dbReference type="Proteomes" id="UP001589535">
    <property type="component" value="Unassembled WGS sequence"/>
</dbReference>
<accession>A0ABV5U1I8</accession>
<keyword evidence="3" id="KW-0547">Nucleotide-binding</keyword>
<evidence type="ECO:0000313" key="9">
    <source>
        <dbReference type="Proteomes" id="UP001589535"/>
    </source>
</evidence>
<dbReference type="EMBL" id="JBHMBK010000008">
    <property type="protein sequence ID" value="MFB9685243.1"/>
    <property type="molecule type" value="Genomic_DNA"/>
</dbReference>
<evidence type="ECO:0000256" key="1">
    <source>
        <dbReference type="ARBA" id="ARBA00010688"/>
    </source>
</evidence>
<name>A0ABV5U1I8_9PSEU</name>
<feature type="domain" description="Carbohydrate kinase PfkB" evidence="7">
    <location>
        <begin position="24"/>
        <end position="287"/>
    </location>
</feature>
<gene>
    <name evidence="8" type="ORF">ACFFTO_13705</name>
</gene>
<dbReference type="PROSITE" id="PS00584">
    <property type="entry name" value="PFKB_KINASES_2"/>
    <property type="match status" value="1"/>
</dbReference>
<keyword evidence="9" id="KW-1185">Reference proteome</keyword>
<dbReference type="InterPro" id="IPR017583">
    <property type="entry name" value="Tagatose/fructose_Pkinase"/>
</dbReference>
<evidence type="ECO:0000313" key="8">
    <source>
        <dbReference type="EMBL" id="MFB9685243.1"/>
    </source>
</evidence>
<keyword evidence="5" id="KW-0067">ATP-binding</keyword>
<dbReference type="SUPFAM" id="SSF53613">
    <property type="entry name" value="Ribokinase-like"/>
    <property type="match status" value="1"/>
</dbReference>
<comment type="caution">
    <text evidence="8">The sequence shown here is derived from an EMBL/GenBank/DDBJ whole genome shotgun (WGS) entry which is preliminary data.</text>
</comment>
<evidence type="ECO:0000256" key="2">
    <source>
        <dbReference type="ARBA" id="ARBA00022679"/>
    </source>
</evidence>
<evidence type="ECO:0000256" key="6">
    <source>
        <dbReference type="PIRNR" id="PIRNR000535"/>
    </source>
</evidence>